<feature type="compositionally biased region" description="Low complexity" evidence="3">
    <location>
        <begin position="1130"/>
        <end position="1150"/>
    </location>
</feature>
<dbReference type="SMART" id="SM00220">
    <property type="entry name" value="S_TKc"/>
    <property type="match status" value="1"/>
</dbReference>
<feature type="region of interest" description="Disordered" evidence="3">
    <location>
        <begin position="492"/>
        <end position="523"/>
    </location>
</feature>
<feature type="compositionally biased region" description="Basic and acidic residues" evidence="3">
    <location>
        <begin position="1026"/>
        <end position="1041"/>
    </location>
</feature>
<feature type="compositionally biased region" description="Basic and acidic residues" evidence="3">
    <location>
        <begin position="1355"/>
        <end position="1365"/>
    </location>
</feature>
<dbReference type="Proteomes" id="UP000694941">
    <property type="component" value="Unplaced"/>
</dbReference>
<feature type="compositionally biased region" description="Polar residues" evidence="3">
    <location>
        <begin position="1918"/>
        <end position="1939"/>
    </location>
</feature>
<feature type="region of interest" description="Disordered" evidence="3">
    <location>
        <begin position="2581"/>
        <end position="2692"/>
    </location>
</feature>
<feature type="compositionally biased region" description="Basic and acidic residues" evidence="3">
    <location>
        <begin position="2150"/>
        <end position="2169"/>
    </location>
</feature>
<feature type="compositionally biased region" description="Basic and acidic residues" evidence="3">
    <location>
        <begin position="703"/>
        <end position="723"/>
    </location>
</feature>
<dbReference type="PROSITE" id="PS50011">
    <property type="entry name" value="PROTEIN_KINASE_DOM"/>
    <property type="match status" value="1"/>
</dbReference>
<feature type="compositionally biased region" description="Basic and acidic residues" evidence="3">
    <location>
        <begin position="2505"/>
        <end position="2518"/>
    </location>
</feature>
<feature type="region of interest" description="Disordered" evidence="3">
    <location>
        <begin position="684"/>
        <end position="794"/>
    </location>
</feature>
<feature type="region of interest" description="Disordered" evidence="3">
    <location>
        <begin position="1225"/>
        <end position="1414"/>
    </location>
</feature>
<feature type="region of interest" description="Disordered" evidence="3">
    <location>
        <begin position="2422"/>
        <end position="2443"/>
    </location>
</feature>
<feature type="region of interest" description="Disordered" evidence="3">
    <location>
        <begin position="2505"/>
        <end position="2529"/>
    </location>
</feature>
<feature type="compositionally biased region" description="Basic and acidic residues" evidence="3">
    <location>
        <begin position="1319"/>
        <end position="1329"/>
    </location>
</feature>
<feature type="compositionally biased region" description="Polar residues" evidence="3">
    <location>
        <begin position="758"/>
        <end position="780"/>
    </location>
</feature>
<dbReference type="PROSITE" id="PS00108">
    <property type="entry name" value="PROTEIN_KINASE_ST"/>
    <property type="match status" value="1"/>
</dbReference>
<feature type="compositionally biased region" description="Polar residues" evidence="3">
    <location>
        <begin position="1231"/>
        <end position="1244"/>
    </location>
</feature>
<feature type="domain" description="Protein kinase" evidence="4">
    <location>
        <begin position="1"/>
        <end position="226"/>
    </location>
</feature>
<feature type="region of interest" description="Disordered" evidence="3">
    <location>
        <begin position="2193"/>
        <end position="2244"/>
    </location>
</feature>
<feature type="compositionally biased region" description="Polar residues" evidence="3">
    <location>
        <begin position="496"/>
        <end position="505"/>
    </location>
</feature>
<feature type="region of interest" description="Disordered" evidence="3">
    <location>
        <begin position="1427"/>
        <end position="1678"/>
    </location>
</feature>
<evidence type="ECO:0000256" key="2">
    <source>
        <dbReference type="ARBA" id="ARBA00022840"/>
    </source>
</evidence>
<feature type="region of interest" description="Disordered" evidence="3">
    <location>
        <begin position="1881"/>
        <end position="1939"/>
    </location>
</feature>
<feature type="compositionally biased region" description="Basic and acidic residues" evidence="3">
    <location>
        <begin position="1898"/>
        <end position="1908"/>
    </location>
</feature>
<feature type="compositionally biased region" description="Polar residues" evidence="3">
    <location>
        <begin position="1301"/>
        <end position="1310"/>
    </location>
</feature>
<dbReference type="PANTHER" id="PTHR24346">
    <property type="entry name" value="MAP/MICROTUBULE AFFINITY-REGULATING KINASE"/>
    <property type="match status" value="1"/>
</dbReference>
<feature type="compositionally biased region" description="Basic and acidic residues" evidence="3">
    <location>
        <begin position="1517"/>
        <end position="1537"/>
    </location>
</feature>
<feature type="compositionally biased region" description="Polar residues" evidence="3">
    <location>
        <begin position="1575"/>
        <end position="1585"/>
    </location>
</feature>
<feature type="compositionally biased region" description="Polar residues" evidence="3">
    <location>
        <begin position="2132"/>
        <end position="2149"/>
    </location>
</feature>
<feature type="compositionally biased region" description="Polar residues" evidence="3">
    <location>
        <begin position="1881"/>
        <end position="1897"/>
    </location>
</feature>
<feature type="compositionally biased region" description="Basic and acidic residues" evidence="3">
    <location>
        <begin position="1280"/>
        <end position="1290"/>
    </location>
</feature>
<feature type="compositionally biased region" description="Low complexity" evidence="3">
    <location>
        <begin position="1083"/>
        <end position="1095"/>
    </location>
</feature>
<accession>A0ABM1T5C1</accession>
<organism evidence="5 6">
    <name type="scientific">Limulus polyphemus</name>
    <name type="common">Atlantic horseshoe crab</name>
    <dbReference type="NCBI Taxonomy" id="6850"/>
    <lineage>
        <taxon>Eukaryota</taxon>
        <taxon>Metazoa</taxon>
        <taxon>Ecdysozoa</taxon>
        <taxon>Arthropoda</taxon>
        <taxon>Chelicerata</taxon>
        <taxon>Merostomata</taxon>
        <taxon>Xiphosura</taxon>
        <taxon>Limulidae</taxon>
        <taxon>Limulus</taxon>
    </lineage>
</organism>
<evidence type="ECO:0000313" key="5">
    <source>
        <dbReference type="Proteomes" id="UP000694941"/>
    </source>
</evidence>
<feature type="compositionally biased region" description="Low complexity" evidence="3">
    <location>
        <begin position="2219"/>
        <end position="2229"/>
    </location>
</feature>
<gene>
    <name evidence="6" type="primary">LOC106467233</name>
</gene>
<feature type="region of interest" description="Disordered" evidence="3">
    <location>
        <begin position="819"/>
        <end position="847"/>
    </location>
</feature>
<dbReference type="InterPro" id="IPR011009">
    <property type="entry name" value="Kinase-like_dom_sf"/>
</dbReference>
<dbReference type="Gene3D" id="1.10.510.10">
    <property type="entry name" value="Transferase(Phosphotransferase) domain 1"/>
    <property type="match status" value="1"/>
</dbReference>
<evidence type="ECO:0000259" key="4">
    <source>
        <dbReference type="PROSITE" id="PS50011"/>
    </source>
</evidence>
<dbReference type="SUPFAM" id="SSF56112">
    <property type="entry name" value="Protein kinase-like (PK-like)"/>
    <property type="match status" value="1"/>
</dbReference>
<protein>
    <submittedName>
        <fullName evidence="6">Uncharacterized protein LOC106467233</fullName>
    </submittedName>
</protein>
<feature type="region of interest" description="Disordered" evidence="3">
    <location>
        <begin position="909"/>
        <end position="936"/>
    </location>
</feature>
<feature type="non-terminal residue" evidence="6">
    <location>
        <position position="1"/>
    </location>
</feature>
<feature type="compositionally biased region" description="Basic and acidic residues" evidence="3">
    <location>
        <begin position="2003"/>
        <end position="2012"/>
    </location>
</feature>
<dbReference type="GeneID" id="106467233"/>
<evidence type="ECO:0000313" key="6">
    <source>
        <dbReference type="RefSeq" id="XP_022251077.1"/>
    </source>
</evidence>
<feature type="region of interest" description="Disordered" evidence="3">
    <location>
        <begin position="575"/>
        <end position="602"/>
    </location>
</feature>
<keyword evidence="2" id="KW-0067">ATP-binding</keyword>
<evidence type="ECO:0000256" key="3">
    <source>
        <dbReference type="SAM" id="MobiDB-lite"/>
    </source>
</evidence>
<keyword evidence="5" id="KW-1185">Reference proteome</keyword>
<feature type="compositionally biased region" description="Basic and acidic residues" evidence="3">
    <location>
        <begin position="1245"/>
        <end position="1265"/>
    </location>
</feature>
<feature type="compositionally biased region" description="Basic and acidic residues" evidence="3">
    <location>
        <begin position="1463"/>
        <end position="1473"/>
    </location>
</feature>
<reference evidence="6" key="1">
    <citation type="submission" date="2025-08" db="UniProtKB">
        <authorList>
            <consortium name="RefSeq"/>
        </authorList>
    </citation>
    <scope>IDENTIFICATION</scope>
    <source>
        <tissue evidence="6">Muscle</tissue>
    </source>
</reference>
<dbReference type="InterPro" id="IPR008271">
    <property type="entry name" value="Ser/Thr_kinase_AS"/>
</dbReference>
<feature type="compositionally biased region" description="Polar residues" evidence="3">
    <location>
        <begin position="584"/>
        <end position="602"/>
    </location>
</feature>
<dbReference type="InterPro" id="IPR000719">
    <property type="entry name" value="Prot_kinase_dom"/>
</dbReference>
<feature type="compositionally biased region" description="Basic and acidic residues" evidence="3">
    <location>
        <begin position="819"/>
        <end position="841"/>
    </location>
</feature>
<sequence length="2965" mass="333533">VAIKTIKKSKIESEKDLIRIRREIQIMSSIQHPHIIHIYEVFENKEKIVLVMQYASGGELYDLLSERKVFIETDARRLFRQITAAVYYCHKNKICHRDLKLENILLDEKGNAKIGDFGLSNVFNDRRLLSTFCGSPLYASPEIVKGVPYHGPEVDCWSLGVLLYTLVYGAMPFDGGNFKRLVRQICEGDYHEPKIKSEASGLIRRLLTVSPAKRATIVDICMDWWVNLGYNNSLLQVSEDLSNLTPVRLELLLALMPSSSMTLNPFQKEDFSVVPVRTAKYVVSDNHTSSSLTAVSENGIPEELFEGEDGDTTTDSFDFVEGEAAEYLITSAAKYQKLHDSNNAEENSLSFGTLNTNIGGSKCVTQEPVEKNMDKSLSVSYESQNIRKSNLLLHTFNQDNKSYSTYTDLEDESIKTSPNMVTTDNQGDQKSGYTFEIEEALHDRKPVITDHSKEGEMKIEEKEYDNREPQLTIPNTSQSALEIRLLSQDMFEDSGKNSYTSPENSEGNEKKDLKTPMNNEDNECDSLYKEHVTKTPVMPQQQKDIYEHTRENETNHKLSDEKQSTEKLGGYLLGNENEYKNEPQSKTSSNQKEDVSVTSDGEVTVMNKQSNNPLIEEVLSQDCGAPTSSNTPTIIAEQQSDSNSVTVLQKDRIVIQPQKDGSLNACQSPEESASCKTVLEIGISSSSSSVPTDSVHIITTPAKPDESVSLSEERKDSSTERTEISSNKPISENSVPIKNTFKMNSSTSKTVPKRDISPSKTNLQTNNLPIKSTLKTGKSANNHKEKASSEQITAHSVLSQAISQERNSFGQIMPNEAKSLDQDTEQDHRLSDQNFKNKDTEFDPSCKQNKSLIQTDDLLNNKSHDKTTKEYNVSLYQDKVHENISFDRSTSHEGKMSDMEIAEADSSLIQTSTNTNDSTEKAKPSNKNVQNKKKCPSKLPVVQKAETSFQKTTTKSKTCVEIGQPNLTQTNKPGVRKPGKIAIPTFFESPKPCSSPQGTEVRKIFSLKSVSDARKAFENKVNSPAKETDTHKISEKTKDSKTAPSSENFTKSSNTPVTTSPTSPSSTPRITGSIDDSSKRKSPSPIKSPPVIESSMSSNLIQSSPIKPGKGQSPPTSKAIKGSPTSQETPSSCKVSKPSSSVPTSISRRGSSSRRSRSPEKKNSSQAQSSSPEGKNCKQHTNKNTLSLNHSLTTCKDEQTKIVLKNKILKEESVKQEIISEILAEEKQHGDTLNINTALTTQDTSSEKEKTKGNKTTHERQEREQFLSTKSPAVTGIEVIKQKEMSRKTENPAISDKNTQERQSLSTESFITDDVQMIKQKEPPRKAENLPKTGKNTQEPLSTESFITNDVQMIKQKEPPRKAENLPKTGKNMQEPLSIESSITDDVQMIKQNEPPRKAENLPKTGKNTQEPLSIESFITDDVQMIKQNEPPRKAENLPKTGKNTQEPLSIESFITDDVQMIKQDKPSRKAENLPKTGKNTQEPLSTESFITDDEPLSAENFSTDDIQMIKQKQPSRKAEKLTKADQNTQERQEHGEPLSAESSTTIKQIEPPIKAADLIKGGRNTQEKQEHEQPLSTESSSTDGVQIIKQKEISRMAENLTKADQNTQEGQEHEQSLSPENSDTDDIQLIKQKEPSGKFEAVTKTSQNTHERQEHVQSSSTESSVIDDIQTIKEKDPSRKIEGVRKINKNIQESQECDQPLSTESPIIDDIQVIEQKEPHRKVKSETRDQPINILSDLSINLSVQTPTEFNTNEQPTADNPLIKDPFKEDLTDIKETFTSKNVDSVSDSNLSVPYEYTNTVSTPRASKISQEETALSSKNKTKVSLKPISYSTPVTPQMLHKVYDTDLNCVGSKQEVLRNICTASNEQINNLNTKEFSIGRRQTSSSSESDMNIETENNRADLRRLSPEGASEKQYYGNSNVRINSGSDKNESNVPPQITRSYRKFTFNSDGSCVTETGKIYATPAGGGTWTKVERKTKITNKPDQNDDDFEKVQHIQYKDVTSDVHRSDSRSSSGSNDILDGPFFRNAYETSWNRKEDNFAHINKNRKQRAKEWLQGETLGGQSTDKESSDNEDYFDIHFEDTDTVTCESQGLWRFLQTVNQDLIARLQSFRNRTLASSSRPIRQHSLRMPSNQQNKGKLLSVTRSVSQERPEKVTSRNKDQPDDLCHMGNNTGLESYLTCPRLQTHYHVDSTRTERLHRDHPAKHGMHRKDGGGKSSINNNSKSYSMHSSDINKIPEDDNGKRESTYGFVRPKASQIARNNSVMDTLQCEGATSIINDSNVQTSVQTHNSQVAYPRELSENRRQNVEEWLLKSELGQEGANISDSSRRDKCKISFSKDRCQSDPAFLQTGQHKTEYNYHGNQMGMDSTRKPSMLDATEDQLPLKTPADKGILANDQSSSFSHSYKNYEQFLNSKSSILESTSEPHHGPSPSSEKNTTQEKMQHIPCPQSLFVNVNKDDDLSYNEGCHKKRMFPVSSQGRPVFRINLPFSKSNLNMQSVTSEFHRQPEPLNKRWSEESVATSTPPKSSLLDALMNRGYRHVMSQRLCSMGPTSSLAINEENLVDSNKTTKETLGAELDKESQFQSNEPMQDHCPGKENNDSEKEIKYEEKCGEGEMKQNSFSSIQKDKNESSDTNNIPHTDNDKDQRMSENYVDECRRKPKSSIPVKTKVKGKADMSEDSSTLENVDKALTNEDYQVQQKGKEGNQFPREEESVSERILRKSFYSRFNDDRQSRRRRSSYRDNEILQDLKNAGLSGSMCSLSYTDETSDTDSIWVPSSRRGSLRNIPMEDNFSREHSRERARRLSTRLEDYADLPDTQNPSRRTQKKDYLSQHQWAMTLQLSDNIDSDVFNDEKKDSISYSASRKSENVRKNKSDRGRFSLYEPSVSCAPGSGNVSFFERQRALLGNRPSSSRGSYLHSTMSSSYQNLLHDANYLDYDEIPRRRPSLANSTFSLVEEMEDFED</sequence>
<proteinExistence type="predicted"/>
<feature type="compositionally biased region" description="Polar residues" evidence="3">
    <location>
        <begin position="1334"/>
        <end position="1351"/>
    </location>
</feature>
<name>A0ABM1T5C1_LIMPO</name>
<feature type="region of interest" description="Disordered" evidence="3">
    <location>
        <begin position="2354"/>
        <end position="2373"/>
    </location>
</feature>
<feature type="compositionally biased region" description="Polar residues" evidence="3">
    <location>
        <begin position="1096"/>
        <end position="1105"/>
    </location>
</feature>
<feature type="region of interest" description="Disordered" evidence="3">
    <location>
        <begin position="2003"/>
        <end position="2023"/>
    </location>
</feature>
<feature type="compositionally biased region" description="Basic and acidic residues" evidence="3">
    <location>
        <begin position="2193"/>
        <end position="2203"/>
    </location>
</feature>
<feature type="compositionally biased region" description="Low complexity" evidence="3">
    <location>
        <begin position="1050"/>
        <end position="1075"/>
    </location>
</feature>
<dbReference type="RefSeq" id="XP_022251077.1">
    <property type="nucleotide sequence ID" value="XM_022395369.1"/>
</dbReference>
<dbReference type="PANTHER" id="PTHR24346:SF93">
    <property type="entry name" value="NUAK FAMILY SNF1-LIKE KINASE 1"/>
    <property type="match status" value="1"/>
</dbReference>
<dbReference type="Pfam" id="PF00069">
    <property type="entry name" value="Pkinase"/>
    <property type="match status" value="1"/>
</dbReference>
<feature type="region of interest" description="Disordered" evidence="3">
    <location>
        <begin position="1016"/>
        <end position="1185"/>
    </location>
</feature>
<feature type="compositionally biased region" description="Polar residues" evidence="3">
    <location>
        <begin position="1478"/>
        <end position="1490"/>
    </location>
</feature>
<evidence type="ECO:0000256" key="1">
    <source>
        <dbReference type="ARBA" id="ARBA00022741"/>
    </source>
</evidence>
<feature type="compositionally biased region" description="Polar residues" evidence="3">
    <location>
        <begin position="724"/>
        <end position="750"/>
    </location>
</feature>
<feature type="region of interest" description="Disordered" evidence="3">
    <location>
        <begin position="2117"/>
        <end position="2171"/>
    </location>
</feature>
<keyword evidence="1" id="KW-0547">Nucleotide-binding</keyword>
<feature type="compositionally biased region" description="Basic and acidic residues" evidence="3">
    <location>
        <begin position="2591"/>
        <end position="2618"/>
    </location>
</feature>